<evidence type="ECO:0000313" key="11">
    <source>
        <dbReference type="EMBL" id="BAU58895.2"/>
    </source>
</evidence>
<dbReference type="InterPro" id="IPR033644">
    <property type="entry name" value="Ferrochelatase_C"/>
</dbReference>
<dbReference type="RefSeq" id="WP_096410180.1">
    <property type="nucleotide sequence ID" value="NZ_AP017372.2"/>
</dbReference>
<evidence type="ECO:0000256" key="4">
    <source>
        <dbReference type="ARBA" id="ARBA00023004"/>
    </source>
</evidence>
<feature type="binding site" evidence="9">
    <location>
        <position position="212"/>
    </location>
    <ligand>
        <name>Fe(2+)</name>
        <dbReference type="ChEBI" id="CHEBI:29033"/>
    </ligand>
</feature>
<keyword evidence="6 9" id="KW-0456">Lyase</keyword>
<dbReference type="EC" id="4.98.1.1" evidence="9 10"/>
<comment type="subcellular location">
    <subcellularLocation>
        <location evidence="9 10">Cytoplasm</location>
    </subcellularLocation>
</comment>
<keyword evidence="5 9" id="KW-0350">Heme biosynthesis</keyword>
<evidence type="ECO:0000256" key="7">
    <source>
        <dbReference type="ARBA" id="ARBA00023244"/>
    </source>
</evidence>
<evidence type="ECO:0000256" key="9">
    <source>
        <dbReference type="HAMAP-Rule" id="MF_00323"/>
    </source>
</evidence>
<dbReference type="AlphaFoldDB" id="A0A0X8XBF7"/>
<dbReference type="OrthoDB" id="9809741at2"/>
<name>A0A0X8XBF7_HALHR</name>
<dbReference type="HAMAP" id="MF_00323">
    <property type="entry name" value="Ferrochelatase"/>
    <property type="match status" value="1"/>
</dbReference>
<feature type="binding site" evidence="9">
    <location>
        <position position="294"/>
    </location>
    <ligand>
        <name>Fe(2+)</name>
        <dbReference type="ChEBI" id="CHEBI:29033"/>
    </ligand>
</feature>
<protein>
    <recommendedName>
        <fullName evidence="9 10">Ferrochelatase</fullName>
        <ecNumber evidence="9 10">4.98.1.1</ecNumber>
    </recommendedName>
    <alternativeName>
        <fullName evidence="9">Heme synthase</fullName>
    </alternativeName>
    <alternativeName>
        <fullName evidence="9">Protoheme ferro-lyase</fullName>
    </alternativeName>
</protein>
<evidence type="ECO:0000256" key="6">
    <source>
        <dbReference type="ARBA" id="ARBA00023239"/>
    </source>
</evidence>
<comment type="catalytic activity">
    <reaction evidence="8">
        <text>Fe-coproporphyrin III + 2 H(+) = coproporphyrin III + Fe(2+)</text>
        <dbReference type="Rhea" id="RHEA:49572"/>
        <dbReference type="ChEBI" id="CHEBI:15378"/>
        <dbReference type="ChEBI" id="CHEBI:29033"/>
        <dbReference type="ChEBI" id="CHEBI:68438"/>
        <dbReference type="ChEBI" id="CHEBI:131725"/>
        <dbReference type="EC" id="4.99.1.9"/>
    </reaction>
    <physiologicalReaction direction="right-to-left" evidence="8">
        <dbReference type="Rhea" id="RHEA:49574"/>
    </physiologicalReaction>
</comment>
<dbReference type="CDD" id="cd00419">
    <property type="entry name" value="Ferrochelatase_C"/>
    <property type="match status" value="1"/>
</dbReference>
<dbReference type="Proteomes" id="UP000218890">
    <property type="component" value="Chromosome"/>
</dbReference>
<dbReference type="GO" id="GO:0005737">
    <property type="term" value="C:cytoplasm"/>
    <property type="evidence" value="ECO:0007669"/>
    <property type="project" value="UniProtKB-SubCell"/>
</dbReference>
<dbReference type="NCBIfam" id="TIGR00109">
    <property type="entry name" value="hemH"/>
    <property type="match status" value="1"/>
</dbReference>
<organism evidence="11 12">
    <name type="scientific">Halorhodospira halochloris</name>
    <name type="common">Ectothiorhodospira halochloris</name>
    <dbReference type="NCBI Taxonomy" id="1052"/>
    <lineage>
        <taxon>Bacteria</taxon>
        <taxon>Pseudomonadati</taxon>
        <taxon>Pseudomonadota</taxon>
        <taxon>Gammaproteobacteria</taxon>
        <taxon>Chromatiales</taxon>
        <taxon>Ectothiorhodospiraceae</taxon>
        <taxon>Halorhodospira</taxon>
    </lineage>
</organism>
<dbReference type="GO" id="GO:0006783">
    <property type="term" value="P:heme biosynthetic process"/>
    <property type="evidence" value="ECO:0007669"/>
    <property type="project" value="UniProtKB-UniRule"/>
</dbReference>
<evidence type="ECO:0000256" key="1">
    <source>
        <dbReference type="ARBA" id="ARBA00007718"/>
    </source>
</evidence>
<dbReference type="FunFam" id="3.40.50.1400:FF:000002">
    <property type="entry name" value="Ferrochelatase"/>
    <property type="match status" value="1"/>
</dbReference>
<dbReference type="Gene3D" id="3.40.50.1400">
    <property type="match status" value="2"/>
</dbReference>
<keyword evidence="12" id="KW-1185">Reference proteome</keyword>
<dbReference type="EMBL" id="AP017372">
    <property type="protein sequence ID" value="BAU58895.2"/>
    <property type="molecule type" value="Genomic_DNA"/>
</dbReference>
<evidence type="ECO:0000256" key="3">
    <source>
        <dbReference type="ARBA" id="ARBA00022723"/>
    </source>
</evidence>
<evidence type="ECO:0000313" key="12">
    <source>
        <dbReference type="Proteomes" id="UP000218890"/>
    </source>
</evidence>
<dbReference type="InterPro" id="IPR033659">
    <property type="entry name" value="Ferrochelatase_N"/>
</dbReference>
<dbReference type="UniPathway" id="UPA00252">
    <property type="reaction ID" value="UER00325"/>
</dbReference>
<dbReference type="GO" id="GO:0004325">
    <property type="term" value="F:ferrochelatase activity"/>
    <property type="evidence" value="ECO:0007669"/>
    <property type="project" value="UniProtKB-UniRule"/>
</dbReference>
<evidence type="ECO:0000256" key="10">
    <source>
        <dbReference type="RuleBase" id="RU000607"/>
    </source>
</evidence>
<proteinExistence type="inferred from homology"/>
<dbReference type="CDD" id="cd03411">
    <property type="entry name" value="Ferrochelatase_N"/>
    <property type="match status" value="1"/>
</dbReference>
<evidence type="ECO:0000256" key="2">
    <source>
        <dbReference type="ARBA" id="ARBA00022490"/>
    </source>
</evidence>
<reference evidence="11" key="1">
    <citation type="submission" date="2016-02" db="EMBL/GenBank/DDBJ databases">
        <title>Halorhodospira halochloris DSM-1059 complete genome, version 2.</title>
        <authorList>
            <person name="Tsukatani Y."/>
        </authorList>
    </citation>
    <scope>NUCLEOTIDE SEQUENCE</scope>
    <source>
        <strain evidence="11">DSM 1059</strain>
    </source>
</reference>
<dbReference type="GO" id="GO:0046872">
    <property type="term" value="F:metal ion binding"/>
    <property type="evidence" value="ECO:0007669"/>
    <property type="project" value="UniProtKB-KW"/>
</dbReference>
<sequence>MRLYSNKSSFSHDEMPVLGVLVANLGTPDEPTTNALRRYLREFLGDPRVIEIPKWRWWPILFGLVLRTRPPKSAAAYQQVWREDGSPLLKIGERQVEGIQRRLQELADAGPFAVELGMRYGNPSISAALRRLREAGAQRILVLPLYPQYSATTTGSTFDAVAKELMRWRWVPELRMIGQYHDDPGYLDALVASIRQHWAENGRGERLLFSFHGMPQRYLLNGDPYYCQCHKTARLLAERLELPAGSWDICFQSRFGKEEWLKPYTDETVITLAREHGVKHVDVVCPGFSADCLETLEEIAEENREYFEENGGERLSYIPALNCRQDHIDALVRIILHHAQGWPEARLDRDWDQEQELLRASAQRAKQMGAES</sequence>
<dbReference type="InterPro" id="IPR019772">
    <property type="entry name" value="Ferrochelatase_AS"/>
</dbReference>
<dbReference type="SUPFAM" id="SSF53800">
    <property type="entry name" value="Chelatase"/>
    <property type="match status" value="1"/>
</dbReference>
<dbReference type="KEGG" id="hhk:HH1059_21860"/>
<accession>A0A0X8XBF7</accession>
<comment type="similarity">
    <text evidence="1 9 10">Belongs to the ferrochelatase family.</text>
</comment>
<keyword evidence="4 9" id="KW-0408">Iron</keyword>
<dbReference type="PROSITE" id="PS00534">
    <property type="entry name" value="FERROCHELATASE"/>
    <property type="match status" value="1"/>
</dbReference>
<keyword evidence="2 9" id="KW-0963">Cytoplasm</keyword>
<comment type="function">
    <text evidence="9 10">Catalyzes the ferrous insertion into protoporphyrin IX.</text>
</comment>
<dbReference type="PANTHER" id="PTHR11108:SF1">
    <property type="entry name" value="FERROCHELATASE, MITOCHONDRIAL"/>
    <property type="match status" value="1"/>
</dbReference>
<evidence type="ECO:0000256" key="8">
    <source>
        <dbReference type="ARBA" id="ARBA00024536"/>
    </source>
</evidence>
<dbReference type="Pfam" id="PF00762">
    <property type="entry name" value="Ferrochelatase"/>
    <property type="match status" value="1"/>
</dbReference>
<keyword evidence="7 9" id="KW-0627">Porphyrin biosynthesis</keyword>
<comment type="catalytic activity">
    <reaction evidence="9 10">
        <text>heme b + 2 H(+) = protoporphyrin IX + Fe(2+)</text>
        <dbReference type="Rhea" id="RHEA:22584"/>
        <dbReference type="ChEBI" id="CHEBI:15378"/>
        <dbReference type="ChEBI" id="CHEBI:29033"/>
        <dbReference type="ChEBI" id="CHEBI:57306"/>
        <dbReference type="ChEBI" id="CHEBI:60344"/>
        <dbReference type="EC" id="4.98.1.1"/>
    </reaction>
</comment>
<dbReference type="PANTHER" id="PTHR11108">
    <property type="entry name" value="FERROCHELATASE"/>
    <property type="match status" value="1"/>
</dbReference>
<comment type="pathway">
    <text evidence="9 10">Porphyrin-containing compound metabolism; protoheme biosynthesis; protoheme from protoporphyrin-IX: step 1/1.</text>
</comment>
<gene>
    <name evidence="9" type="primary">hemH</name>
    <name evidence="11" type="synonym">hemH2</name>
    <name evidence="11" type="ORF">HH1059_21860</name>
</gene>
<keyword evidence="3 9" id="KW-0479">Metal-binding</keyword>
<dbReference type="InterPro" id="IPR001015">
    <property type="entry name" value="Ferrochelatase"/>
</dbReference>
<evidence type="ECO:0000256" key="5">
    <source>
        <dbReference type="ARBA" id="ARBA00023133"/>
    </source>
</evidence>